<dbReference type="Pfam" id="PF01569">
    <property type="entry name" value="PAP2"/>
    <property type="match status" value="1"/>
</dbReference>
<accession>A0A2S8SP93</accession>
<dbReference type="EMBL" id="NIGF01000027">
    <property type="protein sequence ID" value="PQV62611.1"/>
    <property type="molecule type" value="Genomic_DNA"/>
</dbReference>
<sequence length="212" mass="23866">MKILQAHPTIQKWWLPLLSVFLLCVLMGLTPPATPKHDPRTLLDTIAHNLGHAINSVWVGISLILLVVPSLISTWVHKRPDLWAWRVLDAILLDFLMVDALGKDIFKGLGRPGRLDQPGFPSGHATMAFLMAWLVWQRFPRLGPLWFSMATLISWSRVQSQAHFPYQVLAGALYGCGLGALMISRKTGVLLPRILWSDEKLRRALRLAQSKV</sequence>
<dbReference type="Gene3D" id="1.20.144.10">
    <property type="entry name" value="Phosphatidic acid phosphatase type 2/haloperoxidase"/>
    <property type="match status" value="1"/>
</dbReference>
<reference evidence="3 4" key="1">
    <citation type="journal article" date="2018" name="Syst. Appl. Microbiol.">
        <title>Abditibacterium utsteinense sp. nov., the first cultivated member of candidate phylum FBP, isolated from ice-free Antarctic soil samples.</title>
        <authorList>
            <person name="Tahon G."/>
            <person name="Tytgat B."/>
            <person name="Lebbe L."/>
            <person name="Carlier A."/>
            <person name="Willems A."/>
        </authorList>
    </citation>
    <scope>NUCLEOTIDE SEQUENCE [LARGE SCALE GENOMIC DNA]</scope>
    <source>
        <strain evidence="3 4">LMG 29911</strain>
    </source>
</reference>
<keyword evidence="1" id="KW-0472">Membrane</keyword>
<keyword evidence="1" id="KW-0812">Transmembrane</keyword>
<evidence type="ECO:0000313" key="3">
    <source>
        <dbReference type="EMBL" id="PQV62611.1"/>
    </source>
</evidence>
<keyword evidence="4" id="KW-1185">Reference proteome</keyword>
<evidence type="ECO:0000256" key="1">
    <source>
        <dbReference type="SAM" id="Phobius"/>
    </source>
</evidence>
<dbReference type="Proteomes" id="UP000237684">
    <property type="component" value="Unassembled WGS sequence"/>
</dbReference>
<dbReference type="InParanoid" id="A0A2S8SP93"/>
<proteinExistence type="predicted"/>
<comment type="caution">
    <text evidence="3">The sequence shown here is derived from an EMBL/GenBank/DDBJ whole genome shotgun (WGS) entry which is preliminary data.</text>
</comment>
<feature type="domain" description="Phosphatidic acid phosphatase type 2/haloperoxidase" evidence="2">
    <location>
        <begin position="59"/>
        <end position="183"/>
    </location>
</feature>
<dbReference type="CDD" id="cd01610">
    <property type="entry name" value="PAP2_like"/>
    <property type="match status" value="1"/>
</dbReference>
<feature type="transmembrane region" description="Helical" evidence="1">
    <location>
        <begin position="13"/>
        <end position="32"/>
    </location>
</feature>
<protein>
    <submittedName>
        <fullName evidence="3">PAP2 superfamily protein</fullName>
    </submittedName>
</protein>
<dbReference type="RefSeq" id="WP_106381252.1">
    <property type="nucleotide sequence ID" value="NZ_NIGF01000027.1"/>
</dbReference>
<dbReference type="SUPFAM" id="SSF48317">
    <property type="entry name" value="Acid phosphatase/Vanadium-dependent haloperoxidase"/>
    <property type="match status" value="1"/>
</dbReference>
<keyword evidence="1" id="KW-1133">Transmembrane helix</keyword>
<name>A0A2S8SP93_9BACT</name>
<dbReference type="AlphaFoldDB" id="A0A2S8SP93"/>
<feature type="transmembrane region" description="Helical" evidence="1">
    <location>
        <begin position="53"/>
        <end position="76"/>
    </location>
</feature>
<gene>
    <name evidence="3" type="ORF">B1R32_12723</name>
</gene>
<organism evidence="3 4">
    <name type="scientific">Abditibacterium utsteinense</name>
    <dbReference type="NCBI Taxonomy" id="1960156"/>
    <lineage>
        <taxon>Bacteria</taxon>
        <taxon>Pseudomonadati</taxon>
        <taxon>Abditibacteriota</taxon>
        <taxon>Abditibacteriia</taxon>
        <taxon>Abditibacteriales</taxon>
        <taxon>Abditibacteriaceae</taxon>
        <taxon>Abditibacterium</taxon>
    </lineage>
</organism>
<evidence type="ECO:0000313" key="4">
    <source>
        <dbReference type="Proteomes" id="UP000237684"/>
    </source>
</evidence>
<dbReference type="InterPro" id="IPR036938">
    <property type="entry name" value="PAP2/HPO_sf"/>
</dbReference>
<dbReference type="SMART" id="SM00014">
    <property type="entry name" value="acidPPc"/>
    <property type="match status" value="1"/>
</dbReference>
<evidence type="ECO:0000259" key="2">
    <source>
        <dbReference type="SMART" id="SM00014"/>
    </source>
</evidence>
<dbReference type="InterPro" id="IPR000326">
    <property type="entry name" value="PAP2/HPO"/>
</dbReference>
<dbReference type="OrthoDB" id="1683871at2"/>